<dbReference type="Proteomes" id="UP001163823">
    <property type="component" value="Chromosome 9"/>
</dbReference>
<evidence type="ECO:0000313" key="3">
    <source>
        <dbReference type="Proteomes" id="UP001163823"/>
    </source>
</evidence>
<dbReference type="EMBL" id="JARAOO010000009">
    <property type="protein sequence ID" value="KAJ7957650.1"/>
    <property type="molecule type" value="Genomic_DNA"/>
</dbReference>
<feature type="compositionally biased region" description="Basic and acidic residues" evidence="1">
    <location>
        <begin position="630"/>
        <end position="639"/>
    </location>
</feature>
<keyword evidence="3" id="KW-1185">Reference proteome</keyword>
<feature type="compositionally biased region" description="Basic and acidic residues" evidence="1">
    <location>
        <begin position="202"/>
        <end position="211"/>
    </location>
</feature>
<feature type="region of interest" description="Disordered" evidence="1">
    <location>
        <begin position="187"/>
        <end position="233"/>
    </location>
</feature>
<evidence type="ECO:0000313" key="2">
    <source>
        <dbReference type="EMBL" id="KAJ7957650.1"/>
    </source>
</evidence>
<dbReference type="KEGG" id="qsa:O6P43_023927"/>
<feature type="compositionally biased region" description="Basic and acidic residues" evidence="1">
    <location>
        <begin position="457"/>
        <end position="475"/>
    </location>
</feature>
<comment type="caution">
    <text evidence="2">The sequence shown here is derived from an EMBL/GenBank/DDBJ whole genome shotgun (WGS) entry which is preliminary data.</text>
</comment>
<feature type="region of interest" description="Disordered" evidence="1">
    <location>
        <begin position="1145"/>
        <end position="1218"/>
    </location>
</feature>
<feature type="compositionally biased region" description="Basic and acidic residues" evidence="1">
    <location>
        <begin position="833"/>
        <end position="846"/>
    </location>
</feature>
<protein>
    <submittedName>
        <fullName evidence="2">COP1-interacting protein 4</fullName>
    </submittedName>
</protein>
<name>A0AAD7LGA2_QUISA</name>
<feature type="region of interest" description="Disordered" evidence="1">
    <location>
        <begin position="784"/>
        <end position="888"/>
    </location>
</feature>
<dbReference type="AlphaFoldDB" id="A0AAD7LGA2"/>
<feature type="compositionally biased region" description="Basic and acidic residues" evidence="1">
    <location>
        <begin position="420"/>
        <end position="433"/>
    </location>
</feature>
<feature type="compositionally biased region" description="Basic and acidic residues" evidence="1">
    <location>
        <begin position="221"/>
        <end position="231"/>
    </location>
</feature>
<feature type="compositionally biased region" description="Polar residues" evidence="1">
    <location>
        <begin position="190"/>
        <end position="201"/>
    </location>
</feature>
<feature type="region of interest" description="Disordered" evidence="1">
    <location>
        <begin position="985"/>
        <end position="1008"/>
    </location>
</feature>
<gene>
    <name evidence="2" type="ORF">O6P43_023927</name>
</gene>
<feature type="region of interest" description="Disordered" evidence="1">
    <location>
        <begin position="1231"/>
        <end position="1252"/>
    </location>
</feature>
<feature type="region of interest" description="Disordered" evidence="1">
    <location>
        <begin position="411"/>
        <end position="531"/>
    </location>
</feature>
<feature type="region of interest" description="Disordered" evidence="1">
    <location>
        <begin position="694"/>
        <end position="724"/>
    </location>
</feature>
<feature type="compositionally biased region" description="Polar residues" evidence="1">
    <location>
        <begin position="1161"/>
        <end position="1188"/>
    </location>
</feature>
<proteinExistence type="predicted"/>
<organism evidence="2 3">
    <name type="scientific">Quillaja saponaria</name>
    <name type="common">Soap bark tree</name>
    <dbReference type="NCBI Taxonomy" id="32244"/>
    <lineage>
        <taxon>Eukaryota</taxon>
        <taxon>Viridiplantae</taxon>
        <taxon>Streptophyta</taxon>
        <taxon>Embryophyta</taxon>
        <taxon>Tracheophyta</taxon>
        <taxon>Spermatophyta</taxon>
        <taxon>Magnoliopsida</taxon>
        <taxon>eudicotyledons</taxon>
        <taxon>Gunneridae</taxon>
        <taxon>Pentapetalae</taxon>
        <taxon>rosids</taxon>
        <taxon>fabids</taxon>
        <taxon>Fabales</taxon>
        <taxon>Quillajaceae</taxon>
        <taxon>Quillaja</taxon>
    </lineage>
</organism>
<feature type="compositionally biased region" description="Basic and acidic residues" evidence="1">
    <location>
        <begin position="498"/>
        <end position="508"/>
    </location>
</feature>
<sequence length="1252" mass="137405">MAKSSASEPDGGAVCNTVFIDTNLETHLALIVSDVDTVSDLKKRIQYEHPLCFPNIGKIQIHALKVKRRGYFYHLSDSMFVRSAFDGFRKSWFLTVDASLLVECNKGTQTLPPDCGNQVALLGFGNDNSAVSFDHPPTCHPQRISKFDNLSLLQVENCHYVKEVPAANQCGSKYNREEIISDLEKVVKPSTGNHSKVSSPGSDHETQDHCGMDYAPSSHTNFKEEESRRGSADMQCKLSMKGMSEASPSAKRKCKSKKKIEDTVDGCSSKENDASVLVSGKDTLQQDIVIPENPLGDVHREISYNISMEKNNVSSEPCQELSLNTSNKSSFGLEKSNNACKETEAPKEPIDNEVRCNKSLKEASESGLLVQKKSGIEKYNNENSLKENESAIYDCNGEILKPENARKCGVQKASKGPEVPNEHVEFTSDKSSDIDIQCNNSLEEDPESRPAVKRKRNSEEVKRSTRSDSGKEILKPENTTQHSFGDKQKITNGNLDDLLTKHFEDRHSVRTSASSGRKRKKGNKISDPLNQVVGEVPSSRKDIEEDGFQIPGKSVQAATTESCELSHGDLTMVHNDKVLPIQDASMSNTSGDNVEIKSNVLKKTSKPDKASQHSLGDKQKITHGNLESLSDEHFEDTHSAKTSASTGKRKKRKKTKDPPKVVAEVPCSDESMCKPTNQDNTDLINKVVDVAPKQLDANGISEPGKPEKKGRKNRKTKDLGAGQPLTKGMEYIDAFENETVLAESTKEVNCDKDNKNNEDEDNLFSQIKGKSLVETETTGVLISNNVREGTDANENGVGALEQISKTPDNAENVDKKKRKKSKKKESSTTKNLADMRTKDQGVEHGDLQQYSDSKMDREHSIKVKKKTKSESTNSTNKITRSDLVPQKDSGTNAVHAQLDSGIADSSQAPWNAPIANYMGRPLEANVGTDPSNNMCADEADSHLEVTLKNSNFNVNQHFVAGQYQHEAIDSGDVPVDKVNSVGKVDTKRKSERNENRVNSTEEKSHAANFITTQHQGLSSKDEVGVPRLQSDRMFSNVCRTGLEAQSSNKSDSLHSIVEGDRKPVLIKTSGKNTHSDKRIEALPVSNSKLEGSKKAVRQNKMGKEHQSGVVNYPMGVRKATGNIGEVVNNAQLKKNLLTTSAAIFKDDSSGSSEDDDSDASTRTPSDNSLSSDYSDGESNADLNSSQYGSYGGKKEENGRRSIIKTSSPGTKGMTIDRIFRSSSRYKKAKLTASQLEETESQPVEFVPDSLAN</sequence>
<feature type="compositionally biased region" description="Basic and acidic residues" evidence="1">
    <location>
        <begin position="605"/>
        <end position="620"/>
    </location>
</feature>
<feature type="compositionally biased region" description="Basic and acidic residues" evidence="1">
    <location>
        <begin position="985"/>
        <end position="1005"/>
    </location>
</feature>
<feature type="region of interest" description="Disordered" evidence="1">
    <location>
        <begin position="602"/>
        <end position="680"/>
    </location>
</feature>
<accession>A0AAD7LGA2</accession>
<evidence type="ECO:0000256" key="1">
    <source>
        <dbReference type="SAM" id="MobiDB-lite"/>
    </source>
</evidence>
<reference evidence="2" key="1">
    <citation type="journal article" date="2023" name="Science">
        <title>Elucidation of the pathway for biosynthesis of saponin adjuvants from the soapbark tree.</title>
        <authorList>
            <person name="Reed J."/>
            <person name="Orme A."/>
            <person name="El-Demerdash A."/>
            <person name="Owen C."/>
            <person name="Martin L.B.B."/>
            <person name="Misra R.C."/>
            <person name="Kikuchi S."/>
            <person name="Rejzek M."/>
            <person name="Martin A.C."/>
            <person name="Harkess A."/>
            <person name="Leebens-Mack J."/>
            <person name="Louveau T."/>
            <person name="Stephenson M.J."/>
            <person name="Osbourn A."/>
        </authorList>
    </citation>
    <scope>NUCLEOTIDE SEQUENCE</scope>
    <source>
        <strain evidence="2">S10</strain>
    </source>
</reference>